<protein>
    <submittedName>
        <fullName evidence="2">Uncharacterized protein</fullName>
    </submittedName>
</protein>
<dbReference type="HOGENOM" id="CLU_021108_0_0_1"/>
<dbReference type="InParanoid" id="W4KC84"/>
<organism evidence="2 3">
    <name type="scientific">Heterobasidion irregulare (strain TC 32-1)</name>
    <dbReference type="NCBI Taxonomy" id="747525"/>
    <lineage>
        <taxon>Eukaryota</taxon>
        <taxon>Fungi</taxon>
        <taxon>Dikarya</taxon>
        <taxon>Basidiomycota</taxon>
        <taxon>Agaricomycotina</taxon>
        <taxon>Agaricomycetes</taxon>
        <taxon>Russulales</taxon>
        <taxon>Bondarzewiaceae</taxon>
        <taxon>Heterobasidion</taxon>
        <taxon>Heterobasidion annosum species complex</taxon>
    </lineage>
</organism>
<sequence length="333" mass="36470">MPPLSCQIYSEGLASLGNGYALWEPDPQGDPQVELGDVGYIRNGGFHRLFNVHLQPDDPSQPRTLPQGFEVLSSESSRIRPRTLRPGAYFSHGVRSTELASSISVPTVPLRSGLQFSCHRQQGAILAFPSDAQAQDVHNIEAFRRFILANIDQWFRYAESLDLGLDMEDILLVTGRHLTTSWAVAAFTHTTSDATIEVDLGVTVSASASISWKNCVNVQYNWGPGQNVLTLGSQQADTNGCPTSVIDQQSAPVQNQCIFIRGFCAKRRPLFPGLRLKAAAEPKDLEKNKDDDDVQPGVRAHDDNEGLSSSSDEVALEIESFPEVHEVSHAVFA</sequence>
<feature type="region of interest" description="Disordered" evidence="1">
    <location>
        <begin position="282"/>
        <end position="315"/>
    </location>
</feature>
<name>W4KC84_HETIT</name>
<dbReference type="KEGG" id="hir:HETIRDRAFT_54447"/>
<dbReference type="EMBL" id="KI925457">
    <property type="protein sequence ID" value="ETW82950.1"/>
    <property type="molecule type" value="Genomic_DNA"/>
</dbReference>
<evidence type="ECO:0000313" key="3">
    <source>
        <dbReference type="Proteomes" id="UP000030671"/>
    </source>
</evidence>
<dbReference type="RefSeq" id="XP_009544640.1">
    <property type="nucleotide sequence ID" value="XM_009546345.1"/>
</dbReference>
<proteinExistence type="predicted"/>
<dbReference type="GeneID" id="20678302"/>
<dbReference type="eggNOG" id="ENOG502T1H2">
    <property type="taxonomic scope" value="Eukaryota"/>
</dbReference>
<gene>
    <name evidence="2" type="ORF">HETIRDRAFT_54447</name>
</gene>
<evidence type="ECO:0000313" key="2">
    <source>
        <dbReference type="EMBL" id="ETW82950.1"/>
    </source>
</evidence>
<keyword evidence="3" id="KW-1185">Reference proteome</keyword>
<dbReference type="OrthoDB" id="3222453at2759"/>
<evidence type="ECO:0000256" key="1">
    <source>
        <dbReference type="SAM" id="MobiDB-lite"/>
    </source>
</evidence>
<dbReference type="AlphaFoldDB" id="W4KC84"/>
<accession>W4KC84</accession>
<dbReference type="STRING" id="747525.W4KC84"/>
<reference evidence="2 3" key="1">
    <citation type="journal article" date="2012" name="New Phytol.">
        <title>Insight into trade-off between wood decay and parasitism from the genome of a fungal forest pathogen.</title>
        <authorList>
            <person name="Olson A."/>
            <person name="Aerts A."/>
            <person name="Asiegbu F."/>
            <person name="Belbahri L."/>
            <person name="Bouzid O."/>
            <person name="Broberg A."/>
            <person name="Canback B."/>
            <person name="Coutinho P.M."/>
            <person name="Cullen D."/>
            <person name="Dalman K."/>
            <person name="Deflorio G."/>
            <person name="van Diepen L.T."/>
            <person name="Dunand C."/>
            <person name="Duplessis S."/>
            <person name="Durling M."/>
            <person name="Gonthier P."/>
            <person name="Grimwood J."/>
            <person name="Fossdal C.G."/>
            <person name="Hansson D."/>
            <person name="Henrissat B."/>
            <person name="Hietala A."/>
            <person name="Himmelstrand K."/>
            <person name="Hoffmeister D."/>
            <person name="Hogberg N."/>
            <person name="James T.Y."/>
            <person name="Karlsson M."/>
            <person name="Kohler A."/>
            <person name="Kues U."/>
            <person name="Lee Y.H."/>
            <person name="Lin Y.C."/>
            <person name="Lind M."/>
            <person name="Lindquist E."/>
            <person name="Lombard V."/>
            <person name="Lucas S."/>
            <person name="Lunden K."/>
            <person name="Morin E."/>
            <person name="Murat C."/>
            <person name="Park J."/>
            <person name="Raffaello T."/>
            <person name="Rouze P."/>
            <person name="Salamov A."/>
            <person name="Schmutz J."/>
            <person name="Solheim H."/>
            <person name="Stahlberg J."/>
            <person name="Velez H."/>
            <person name="de Vries R.P."/>
            <person name="Wiebenga A."/>
            <person name="Woodward S."/>
            <person name="Yakovlev I."/>
            <person name="Garbelotto M."/>
            <person name="Martin F."/>
            <person name="Grigoriev I.V."/>
            <person name="Stenlid J."/>
        </authorList>
    </citation>
    <scope>NUCLEOTIDE SEQUENCE [LARGE SCALE GENOMIC DNA]</scope>
    <source>
        <strain evidence="2 3">TC 32-1</strain>
    </source>
</reference>
<dbReference type="Proteomes" id="UP000030671">
    <property type="component" value="Unassembled WGS sequence"/>
</dbReference>